<dbReference type="AlphaFoldDB" id="A0A4Y2CTD5"/>
<feature type="transmembrane region" description="Helical" evidence="1">
    <location>
        <begin position="15"/>
        <end position="37"/>
    </location>
</feature>
<proteinExistence type="predicted"/>
<keyword evidence="1" id="KW-0472">Membrane</keyword>
<gene>
    <name evidence="2" type="ORF">AVEN_177094_1</name>
</gene>
<protein>
    <submittedName>
        <fullName evidence="2">Uncharacterized protein</fullName>
    </submittedName>
</protein>
<keyword evidence="1" id="KW-1133">Transmembrane helix</keyword>
<comment type="caution">
    <text evidence="2">The sequence shown here is derived from an EMBL/GenBank/DDBJ whole genome shotgun (WGS) entry which is preliminary data.</text>
</comment>
<evidence type="ECO:0000256" key="1">
    <source>
        <dbReference type="SAM" id="Phobius"/>
    </source>
</evidence>
<keyword evidence="1" id="KW-0812">Transmembrane</keyword>
<keyword evidence="3" id="KW-1185">Reference proteome</keyword>
<dbReference type="Proteomes" id="UP000499080">
    <property type="component" value="Unassembled WGS sequence"/>
</dbReference>
<organism evidence="2 3">
    <name type="scientific">Araneus ventricosus</name>
    <name type="common">Orbweaver spider</name>
    <name type="synonym">Epeira ventricosa</name>
    <dbReference type="NCBI Taxonomy" id="182803"/>
    <lineage>
        <taxon>Eukaryota</taxon>
        <taxon>Metazoa</taxon>
        <taxon>Ecdysozoa</taxon>
        <taxon>Arthropoda</taxon>
        <taxon>Chelicerata</taxon>
        <taxon>Arachnida</taxon>
        <taxon>Araneae</taxon>
        <taxon>Araneomorphae</taxon>
        <taxon>Entelegynae</taxon>
        <taxon>Araneoidea</taxon>
        <taxon>Araneidae</taxon>
        <taxon>Araneus</taxon>
    </lineage>
</organism>
<accession>A0A4Y2CTD5</accession>
<evidence type="ECO:0000313" key="2">
    <source>
        <dbReference type="EMBL" id="GBM07134.1"/>
    </source>
</evidence>
<evidence type="ECO:0000313" key="3">
    <source>
        <dbReference type="Proteomes" id="UP000499080"/>
    </source>
</evidence>
<dbReference type="EMBL" id="BGPR01000238">
    <property type="protein sequence ID" value="GBM07134.1"/>
    <property type="molecule type" value="Genomic_DNA"/>
</dbReference>
<reference evidence="2 3" key="1">
    <citation type="journal article" date="2019" name="Sci. Rep.">
        <title>Orb-weaving spider Araneus ventricosus genome elucidates the spidroin gene catalogue.</title>
        <authorList>
            <person name="Kono N."/>
            <person name="Nakamura H."/>
            <person name="Ohtoshi R."/>
            <person name="Moran D.A.P."/>
            <person name="Shinohara A."/>
            <person name="Yoshida Y."/>
            <person name="Fujiwara M."/>
            <person name="Mori M."/>
            <person name="Tomita M."/>
            <person name="Arakawa K."/>
        </authorList>
    </citation>
    <scope>NUCLEOTIDE SEQUENCE [LARGE SCALE GENOMIC DNA]</scope>
</reference>
<name>A0A4Y2CTD5_ARAVE</name>
<sequence length="130" mass="15198">MLKALVPCLDKPVCVFVSFVHSFYFKLIFEVIIFALFNSRFFRCLKDKEELLGILPVDSRKLENVKGELLKLTKKGTMAQRSLDRRAEETEQNNIRLSVMAQRGQKRRVEETEEKEIADCQTWPNAAMRE</sequence>